<accession>A0A553PIG6</accession>
<proteinExistence type="predicted"/>
<reference evidence="1 2" key="1">
    <citation type="journal article" date="2018" name="Nat. Ecol. Evol.">
        <title>Genomic signatures of mitonuclear coevolution across populations of Tigriopus californicus.</title>
        <authorList>
            <person name="Barreto F.S."/>
            <person name="Watson E.T."/>
            <person name="Lima T.G."/>
            <person name="Willett C.S."/>
            <person name="Edmands S."/>
            <person name="Li W."/>
            <person name="Burton R.S."/>
        </authorList>
    </citation>
    <scope>NUCLEOTIDE SEQUENCE [LARGE SCALE GENOMIC DNA]</scope>
    <source>
        <strain evidence="1 2">San Diego</strain>
    </source>
</reference>
<evidence type="ECO:0000313" key="1">
    <source>
        <dbReference type="EMBL" id="TRY77460.1"/>
    </source>
</evidence>
<keyword evidence="2" id="KW-1185">Reference proteome</keyword>
<name>A0A553PIG6_TIGCA</name>
<evidence type="ECO:0000313" key="2">
    <source>
        <dbReference type="Proteomes" id="UP000318571"/>
    </source>
</evidence>
<gene>
    <name evidence="1" type="ORF">TCAL_16983</name>
</gene>
<comment type="caution">
    <text evidence="1">The sequence shown here is derived from an EMBL/GenBank/DDBJ whole genome shotgun (WGS) entry which is preliminary data.</text>
</comment>
<organism evidence="1 2">
    <name type="scientific">Tigriopus californicus</name>
    <name type="common">Marine copepod</name>
    <dbReference type="NCBI Taxonomy" id="6832"/>
    <lineage>
        <taxon>Eukaryota</taxon>
        <taxon>Metazoa</taxon>
        <taxon>Ecdysozoa</taxon>
        <taxon>Arthropoda</taxon>
        <taxon>Crustacea</taxon>
        <taxon>Multicrustacea</taxon>
        <taxon>Hexanauplia</taxon>
        <taxon>Copepoda</taxon>
        <taxon>Harpacticoida</taxon>
        <taxon>Harpacticidae</taxon>
        <taxon>Tigriopus</taxon>
    </lineage>
</organism>
<dbReference type="EMBL" id="VCGU01000004">
    <property type="protein sequence ID" value="TRY77460.1"/>
    <property type="molecule type" value="Genomic_DNA"/>
</dbReference>
<protein>
    <submittedName>
        <fullName evidence="1">Uncharacterized protein</fullName>
    </submittedName>
</protein>
<sequence length="169" mass="18157">MAQKYSGSLSLSVHTTDPSAVIISKALQMYWNKPYLWEVDSIPPPMTKPPMVRSSNSGTTVWINREMKLRLDFEMFVISGPSIISDSVGVTLNGAPVTTITKGVAVATASQCLTDRFSISNPGGQTPPVICGSNNGEHGCCDKCKCGIPDCCRKGCDCKNCDCKCCPKQ</sequence>
<dbReference type="Proteomes" id="UP000318571">
    <property type="component" value="Chromosome 5"/>
</dbReference>
<dbReference type="AlphaFoldDB" id="A0A553PIG6"/>